<evidence type="ECO:0000313" key="7">
    <source>
        <dbReference type="Proteomes" id="UP001634394"/>
    </source>
</evidence>
<organism evidence="6 7">
    <name type="scientific">Sinanodonta woodiana</name>
    <name type="common">Chinese pond mussel</name>
    <name type="synonym">Anodonta woodiana</name>
    <dbReference type="NCBI Taxonomy" id="1069815"/>
    <lineage>
        <taxon>Eukaryota</taxon>
        <taxon>Metazoa</taxon>
        <taxon>Spiralia</taxon>
        <taxon>Lophotrochozoa</taxon>
        <taxon>Mollusca</taxon>
        <taxon>Bivalvia</taxon>
        <taxon>Autobranchia</taxon>
        <taxon>Heteroconchia</taxon>
        <taxon>Palaeoheterodonta</taxon>
        <taxon>Unionida</taxon>
        <taxon>Unionoidea</taxon>
        <taxon>Unionidae</taxon>
        <taxon>Unioninae</taxon>
        <taxon>Sinanodonta</taxon>
    </lineage>
</organism>
<feature type="region of interest" description="Disordered" evidence="4">
    <location>
        <begin position="1"/>
        <end position="27"/>
    </location>
</feature>
<accession>A0ABD3XVF3</accession>
<dbReference type="SMART" id="SM00249">
    <property type="entry name" value="PHD"/>
    <property type="match status" value="1"/>
</dbReference>
<evidence type="ECO:0000256" key="2">
    <source>
        <dbReference type="ARBA" id="ARBA00022771"/>
    </source>
</evidence>
<reference evidence="6 7" key="1">
    <citation type="submission" date="2024-11" db="EMBL/GenBank/DDBJ databases">
        <title>Chromosome-level genome assembly of the freshwater bivalve Anodonta woodiana.</title>
        <authorList>
            <person name="Chen X."/>
        </authorList>
    </citation>
    <scope>NUCLEOTIDE SEQUENCE [LARGE SCALE GENOMIC DNA]</scope>
    <source>
        <strain evidence="6">MN2024</strain>
        <tissue evidence="6">Gills</tissue>
    </source>
</reference>
<dbReference type="SUPFAM" id="SSF57903">
    <property type="entry name" value="FYVE/PHD zinc finger"/>
    <property type="match status" value="1"/>
</dbReference>
<dbReference type="Proteomes" id="UP001634394">
    <property type="component" value="Unassembled WGS sequence"/>
</dbReference>
<dbReference type="InterPro" id="IPR001965">
    <property type="entry name" value="Znf_PHD"/>
</dbReference>
<dbReference type="EMBL" id="JBJQND010000001">
    <property type="protein sequence ID" value="KAL3889977.1"/>
    <property type="molecule type" value="Genomic_DNA"/>
</dbReference>
<dbReference type="PANTHER" id="PTHR37916">
    <property type="entry name" value="CHITIN-BINDING TYPE-4 DOMAIN-CONTAINING PROTEIN"/>
    <property type="match status" value="1"/>
</dbReference>
<keyword evidence="2" id="KW-0863">Zinc-finger</keyword>
<comment type="caution">
    <text evidence="6">The sequence shown here is derived from an EMBL/GenBank/DDBJ whole genome shotgun (WGS) entry which is preliminary data.</text>
</comment>
<dbReference type="Gene3D" id="3.30.40.10">
    <property type="entry name" value="Zinc/RING finger domain, C3HC4 (zinc finger)"/>
    <property type="match status" value="1"/>
</dbReference>
<dbReference type="InterPro" id="IPR019787">
    <property type="entry name" value="Znf_PHD-finger"/>
</dbReference>
<evidence type="ECO:0000256" key="3">
    <source>
        <dbReference type="ARBA" id="ARBA00022833"/>
    </source>
</evidence>
<sequence length="320" mass="35661">MPDDHENTLTSTKEANIEEHRPSVDSINECPSSLSHIETSMKTGLIRTGAFSDVLQHVTNIRLPSSPPVCGRSEIKKRKHKNVENTENMFQARKRKRTREEKDLESIDHQLPDNHKEKMIECSSCKKWYHQTCLSIPKEMFMDRTLSEGWLCAHCAYLHFIVGLAGLTVCTAHLCLLTPTQRGNITGINKPGAGDCELLKPPCGGRLAEKSKIAVRAGENITVIFQKNLDHWNASSPGVFVVAVGTESSLKTLAEVPDQGEPSLYLYLVSVQLPHSIPKHGLVLQVTYITKNLQAPSAFYQCADISVVDDDSGLKMPWKY</sequence>
<evidence type="ECO:0000313" key="6">
    <source>
        <dbReference type="EMBL" id="KAL3889977.1"/>
    </source>
</evidence>
<dbReference type="PANTHER" id="PTHR37916:SF1">
    <property type="entry name" value="COPPER ACQUISITION FACTOR BIM1-LIKE DOMAIN-CONTAINING PROTEIN"/>
    <property type="match status" value="1"/>
</dbReference>
<evidence type="ECO:0000256" key="4">
    <source>
        <dbReference type="SAM" id="MobiDB-lite"/>
    </source>
</evidence>
<proteinExistence type="predicted"/>
<dbReference type="GO" id="GO:0008270">
    <property type="term" value="F:zinc ion binding"/>
    <property type="evidence" value="ECO:0007669"/>
    <property type="project" value="UniProtKB-KW"/>
</dbReference>
<name>A0ABD3XVF3_SINWO</name>
<keyword evidence="7" id="KW-1185">Reference proteome</keyword>
<dbReference type="InterPro" id="IPR011011">
    <property type="entry name" value="Znf_FYVE_PHD"/>
</dbReference>
<protein>
    <recommendedName>
        <fullName evidence="5">Zinc finger PHD-type domain-containing protein</fullName>
    </recommendedName>
</protein>
<gene>
    <name evidence="6" type="ORF">ACJMK2_002289</name>
</gene>
<evidence type="ECO:0000259" key="5">
    <source>
        <dbReference type="SMART" id="SM00249"/>
    </source>
</evidence>
<feature type="domain" description="Zinc finger PHD-type" evidence="5">
    <location>
        <begin position="69"/>
        <end position="156"/>
    </location>
</feature>
<keyword evidence="1" id="KW-0479">Metal-binding</keyword>
<dbReference type="Pfam" id="PF00628">
    <property type="entry name" value="PHD"/>
    <property type="match status" value="1"/>
</dbReference>
<dbReference type="AlphaFoldDB" id="A0ABD3XVF3"/>
<dbReference type="InterPro" id="IPR013083">
    <property type="entry name" value="Znf_RING/FYVE/PHD"/>
</dbReference>
<evidence type="ECO:0000256" key="1">
    <source>
        <dbReference type="ARBA" id="ARBA00022723"/>
    </source>
</evidence>
<dbReference type="CDD" id="cd15489">
    <property type="entry name" value="PHD_SF"/>
    <property type="match status" value="1"/>
</dbReference>
<keyword evidence="3" id="KW-0862">Zinc</keyword>